<protein>
    <submittedName>
        <fullName evidence="3">Acyltransferase family protein</fullName>
    </submittedName>
</protein>
<evidence type="ECO:0000256" key="2">
    <source>
        <dbReference type="ARBA" id="ARBA00022737"/>
    </source>
</evidence>
<keyword evidence="2" id="KW-0677">Repeat</keyword>
<name>K9TBN1_9CYAN</name>
<organism evidence="3 4">
    <name type="scientific">Oscillatoria acuminata PCC 6304</name>
    <dbReference type="NCBI Taxonomy" id="56110"/>
    <lineage>
        <taxon>Bacteria</taxon>
        <taxon>Bacillati</taxon>
        <taxon>Cyanobacteriota</taxon>
        <taxon>Cyanophyceae</taxon>
        <taxon>Oscillatoriophycideae</taxon>
        <taxon>Oscillatoriales</taxon>
        <taxon>Oscillatoriaceae</taxon>
        <taxon>Oscillatoria</taxon>
    </lineage>
</organism>
<dbReference type="HOGENOM" id="CLU_051638_7_0_3"/>
<dbReference type="InterPro" id="IPR051159">
    <property type="entry name" value="Hexapeptide_acetyltransf"/>
</dbReference>
<dbReference type="STRING" id="56110.Oscil6304_0202"/>
<dbReference type="PANTHER" id="PTHR23416">
    <property type="entry name" value="SIALIC ACID SYNTHASE-RELATED"/>
    <property type="match status" value="1"/>
</dbReference>
<evidence type="ECO:0000256" key="1">
    <source>
        <dbReference type="ARBA" id="ARBA00022679"/>
    </source>
</evidence>
<dbReference type="AlphaFoldDB" id="K9TBN1"/>
<dbReference type="EMBL" id="CP003607">
    <property type="protein sequence ID" value="AFY79955.1"/>
    <property type="molecule type" value="Genomic_DNA"/>
</dbReference>
<dbReference type="InParanoid" id="K9TBN1"/>
<dbReference type="PATRIC" id="fig|56110.3.peg.238"/>
<dbReference type="GO" id="GO:0031470">
    <property type="term" value="C:carboxysome"/>
    <property type="evidence" value="ECO:0007669"/>
    <property type="project" value="UniProtKB-ARBA"/>
</dbReference>
<dbReference type="PANTHER" id="PTHR23416:SF78">
    <property type="entry name" value="LIPOPOLYSACCHARIDE BIOSYNTHESIS O-ACETYL TRANSFERASE WBBJ-RELATED"/>
    <property type="match status" value="1"/>
</dbReference>
<gene>
    <name evidence="3" type="ORF">Oscil6304_0202</name>
</gene>
<dbReference type="Pfam" id="PF00132">
    <property type="entry name" value="Hexapep"/>
    <property type="match status" value="1"/>
</dbReference>
<proteinExistence type="predicted"/>
<dbReference type="GO" id="GO:0043886">
    <property type="term" value="F:structural constituent of carboxysome shell"/>
    <property type="evidence" value="ECO:0007669"/>
    <property type="project" value="UniProtKB-ARBA"/>
</dbReference>
<dbReference type="InterPro" id="IPR011004">
    <property type="entry name" value="Trimer_LpxA-like_sf"/>
</dbReference>
<dbReference type="SUPFAM" id="SSF51161">
    <property type="entry name" value="Trimeric LpxA-like enzymes"/>
    <property type="match status" value="2"/>
</dbReference>
<dbReference type="InterPro" id="IPR018357">
    <property type="entry name" value="Hexapep_transf_CS"/>
</dbReference>
<dbReference type="Proteomes" id="UP000010367">
    <property type="component" value="Chromosome"/>
</dbReference>
<dbReference type="eggNOG" id="COG0110">
    <property type="taxonomic scope" value="Bacteria"/>
</dbReference>
<sequence>MRHRASILLYKIVRGKSHAEEREGIREQKTAYGSRNPTDVTEKKEREIKMTIQTYTEHFQNKKALKFALGWRFFHLLEEIEMALVQWVPSSIGAGLRGLVYKTIFGKLGKGVCIKTGVEFFCAYRMQIGHKVSIGRDVRIRSVGPKDKIQIGDGVSFDRGVDIKAHGNQKGIEIGDRTYIGPYTCLSGGKLKIGKDCLIASHSSIYSNNHIFANVGQNINQQGNSYEGITIEDNCWLGTGVKVMDGVTIGEGSIIGAGAIVTKNIPPYSIAVGVPAKVISSRRESVGV</sequence>
<accession>K9TBN1</accession>
<dbReference type="CDD" id="cd04647">
    <property type="entry name" value="LbH_MAT_like"/>
    <property type="match status" value="1"/>
</dbReference>
<dbReference type="InterPro" id="IPR001451">
    <property type="entry name" value="Hexapep"/>
</dbReference>
<dbReference type="KEGG" id="oac:Oscil6304_0202"/>
<evidence type="ECO:0000313" key="4">
    <source>
        <dbReference type="Proteomes" id="UP000010367"/>
    </source>
</evidence>
<dbReference type="PROSITE" id="PS00101">
    <property type="entry name" value="HEXAPEP_TRANSFERASES"/>
    <property type="match status" value="1"/>
</dbReference>
<reference evidence="3 4" key="1">
    <citation type="submission" date="2012-06" db="EMBL/GenBank/DDBJ databases">
        <title>Finished chromosome of genome of Oscillatoria acuminata PCC 6304.</title>
        <authorList>
            <consortium name="US DOE Joint Genome Institute"/>
            <person name="Gugger M."/>
            <person name="Coursin T."/>
            <person name="Rippka R."/>
            <person name="Tandeau De Marsac N."/>
            <person name="Huntemann M."/>
            <person name="Wei C.-L."/>
            <person name="Han J."/>
            <person name="Detter J.C."/>
            <person name="Han C."/>
            <person name="Tapia R."/>
            <person name="Davenport K."/>
            <person name="Daligault H."/>
            <person name="Erkkila T."/>
            <person name="Gu W."/>
            <person name="Munk A.C.C."/>
            <person name="Teshima H."/>
            <person name="Xu Y."/>
            <person name="Chain P."/>
            <person name="Chen A."/>
            <person name="Krypides N."/>
            <person name="Mavromatis K."/>
            <person name="Markowitz V."/>
            <person name="Szeto E."/>
            <person name="Ivanova N."/>
            <person name="Mikhailova N."/>
            <person name="Ovchinnikova G."/>
            <person name="Pagani I."/>
            <person name="Pati A."/>
            <person name="Goodwin L."/>
            <person name="Peters L."/>
            <person name="Pitluck S."/>
            <person name="Woyke T."/>
            <person name="Kerfeld C."/>
        </authorList>
    </citation>
    <scope>NUCLEOTIDE SEQUENCE [LARGE SCALE GENOMIC DNA]</scope>
    <source>
        <strain evidence="3 4">PCC 6304</strain>
    </source>
</reference>
<keyword evidence="1 3" id="KW-0808">Transferase</keyword>
<keyword evidence="4" id="KW-1185">Reference proteome</keyword>
<evidence type="ECO:0000313" key="3">
    <source>
        <dbReference type="EMBL" id="AFY79955.1"/>
    </source>
</evidence>
<dbReference type="GO" id="GO:0016746">
    <property type="term" value="F:acyltransferase activity"/>
    <property type="evidence" value="ECO:0007669"/>
    <property type="project" value="UniProtKB-KW"/>
</dbReference>
<keyword evidence="3" id="KW-0012">Acyltransferase</keyword>
<dbReference type="Gene3D" id="2.160.10.10">
    <property type="entry name" value="Hexapeptide repeat proteins"/>
    <property type="match status" value="2"/>
</dbReference>